<feature type="domain" description="VWFA" evidence="10">
    <location>
        <begin position="223"/>
        <end position="403"/>
    </location>
</feature>
<dbReference type="Gene3D" id="3.40.50.410">
    <property type="entry name" value="von Willebrand factor, type A domain"/>
    <property type="match status" value="1"/>
</dbReference>
<feature type="non-terminal residue" evidence="12">
    <location>
        <position position="573"/>
    </location>
</feature>
<keyword evidence="5" id="KW-0677">Repeat</keyword>
<dbReference type="PRINTS" id="PR00453">
    <property type="entry name" value="VWFADOMAIN"/>
</dbReference>
<keyword evidence="3" id="KW-0272">Extracellular matrix</keyword>
<dbReference type="PROSITE" id="PS00280">
    <property type="entry name" value="BPTI_KUNITZ_1"/>
    <property type="match status" value="1"/>
</dbReference>
<dbReference type="Pfam" id="PF01391">
    <property type="entry name" value="Collagen"/>
    <property type="match status" value="1"/>
</dbReference>
<dbReference type="PANTHER" id="PTHR24020">
    <property type="entry name" value="COLLAGEN ALPHA"/>
    <property type="match status" value="1"/>
</dbReference>
<dbReference type="InterPro" id="IPR008160">
    <property type="entry name" value="Collagen"/>
</dbReference>
<dbReference type="SMART" id="SM00131">
    <property type="entry name" value="KU"/>
    <property type="match status" value="1"/>
</dbReference>
<feature type="domain" description="BPTI/Kunitz inhibitor" evidence="11">
    <location>
        <begin position="520"/>
        <end position="570"/>
    </location>
</feature>
<dbReference type="Pfam" id="PF00014">
    <property type="entry name" value="Kunitz_BPTI"/>
    <property type="match status" value="1"/>
</dbReference>
<feature type="region of interest" description="Disordered" evidence="9">
    <location>
        <begin position="427"/>
        <end position="513"/>
    </location>
</feature>
<dbReference type="PANTHER" id="PTHR24020:SF18">
    <property type="entry name" value="COLLAGEN ALPHA-1(VI) CHAIN"/>
    <property type="match status" value="1"/>
</dbReference>
<organism evidence="12 13">
    <name type="scientific">Bos mutus</name>
    <name type="common">wild yak</name>
    <dbReference type="NCBI Taxonomy" id="72004"/>
    <lineage>
        <taxon>Eukaryota</taxon>
        <taxon>Metazoa</taxon>
        <taxon>Chordata</taxon>
        <taxon>Craniata</taxon>
        <taxon>Vertebrata</taxon>
        <taxon>Euteleostomi</taxon>
        <taxon>Mammalia</taxon>
        <taxon>Eutheria</taxon>
        <taxon>Laurasiatheria</taxon>
        <taxon>Artiodactyla</taxon>
        <taxon>Ruminantia</taxon>
        <taxon>Pecora</taxon>
        <taxon>Bovidae</taxon>
        <taxon>Bovinae</taxon>
        <taxon>Bos</taxon>
    </lineage>
</organism>
<evidence type="ECO:0000259" key="10">
    <source>
        <dbReference type="PROSITE" id="PS50234"/>
    </source>
</evidence>
<dbReference type="PRINTS" id="PR00759">
    <property type="entry name" value="BASICPTASE"/>
</dbReference>
<keyword evidence="2" id="KW-0964">Secreted</keyword>
<protein>
    <submittedName>
        <fullName evidence="12">Collagen alpha-1(XXVIII) chain</fullName>
    </submittedName>
</protein>
<evidence type="ECO:0000256" key="4">
    <source>
        <dbReference type="ARBA" id="ARBA00022729"/>
    </source>
</evidence>
<dbReference type="SUPFAM" id="SSF57362">
    <property type="entry name" value="BPTI-like"/>
    <property type="match status" value="1"/>
</dbReference>
<dbReference type="CDD" id="cd01472">
    <property type="entry name" value="vWA_collagen"/>
    <property type="match status" value="1"/>
</dbReference>
<evidence type="ECO:0000256" key="3">
    <source>
        <dbReference type="ARBA" id="ARBA00022530"/>
    </source>
</evidence>
<name>L8HQC5_9CETA</name>
<dbReference type="InterPro" id="IPR050525">
    <property type="entry name" value="ECM_Assembly_Org"/>
</dbReference>
<dbReference type="InterPro" id="IPR036880">
    <property type="entry name" value="Kunitz_BPTI_sf"/>
</dbReference>
<dbReference type="InterPro" id="IPR002035">
    <property type="entry name" value="VWF_A"/>
</dbReference>
<dbReference type="EMBL" id="JH884127">
    <property type="protein sequence ID" value="ELR45494.1"/>
    <property type="molecule type" value="Genomic_DNA"/>
</dbReference>
<feature type="compositionally biased region" description="Low complexity" evidence="9">
    <location>
        <begin position="34"/>
        <end position="58"/>
    </location>
</feature>
<feature type="compositionally biased region" description="Pro residues" evidence="9">
    <location>
        <begin position="68"/>
        <end position="78"/>
    </location>
</feature>
<feature type="region of interest" description="Disordered" evidence="9">
    <location>
        <begin position="1"/>
        <end position="197"/>
    </location>
</feature>
<keyword evidence="4" id="KW-0732">Signal</keyword>
<evidence type="ECO:0000256" key="6">
    <source>
        <dbReference type="ARBA" id="ARBA00022889"/>
    </source>
</evidence>
<dbReference type="Pfam" id="PF00092">
    <property type="entry name" value="VWA"/>
    <property type="match status" value="1"/>
</dbReference>
<proteinExistence type="predicted"/>
<dbReference type="InterPro" id="IPR020901">
    <property type="entry name" value="Prtase_inh_Kunz-CS"/>
</dbReference>
<dbReference type="GO" id="GO:0005581">
    <property type="term" value="C:collagen trimer"/>
    <property type="evidence" value="ECO:0007669"/>
    <property type="project" value="UniProtKB-KW"/>
</dbReference>
<reference evidence="12 13" key="1">
    <citation type="journal article" date="2012" name="Nat. Genet.">
        <title>The yak genome and adaptation to life at high altitude.</title>
        <authorList>
            <person name="Qiu Q."/>
            <person name="Zhang G."/>
            <person name="Ma T."/>
            <person name="Qian W."/>
            <person name="Wang J."/>
            <person name="Ye Z."/>
            <person name="Cao C."/>
            <person name="Hu Q."/>
            <person name="Kim J."/>
            <person name="Larkin D.M."/>
            <person name="Auvil L."/>
            <person name="Capitanu B."/>
            <person name="Ma J."/>
            <person name="Lewin H.A."/>
            <person name="Qian X."/>
            <person name="Lang Y."/>
            <person name="Zhou R."/>
            <person name="Wang L."/>
            <person name="Wang K."/>
            <person name="Xia J."/>
            <person name="Liao S."/>
            <person name="Pan S."/>
            <person name="Lu X."/>
            <person name="Hou H."/>
            <person name="Wang Y."/>
            <person name="Zang X."/>
            <person name="Yin Y."/>
            <person name="Ma H."/>
            <person name="Zhang J."/>
            <person name="Wang Z."/>
            <person name="Zhang Y."/>
            <person name="Zhang D."/>
            <person name="Yonezawa T."/>
            <person name="Hasegawa M."/>
            <person name="Zhong Y."/>
            <person name="Liu W."/>
            <person name="Zhang Y."/>
            <person name="Huang Z."/>
            <person name="Zhang S."/>
            <person name="Long R."/>
            <person name="Yang H."/>
            <person name="Wang J."/>
            <person name="Lenstra J.A."/>
            <person name="Cooper D.N."/>
            <person name="Wu Y."/>
            <person name="Wang J."/>
            <person name="Shi P."/>
            <person name="Wang J."/>
            <person name="Liu J."/>
        </authorList>
    </citation>
    <scope>NUCLEOTIDE SEQUENCE [LARGE SCALE GENOMIC DNA]</scope>
    <source>
        <strain evidence="13">yakQH1</strain>
    </source>
</reference>
<dbReference type="GO" id="GO:0005615">
    <property type="term" value="C:extracellular space"/>
    <property type="evidence" value="ECO:0007669"/>
    <property type="project" value="TreeGrafter"/>
</dbReference>
<evidence type="ECO:0000256" key="7">
    <source>
        <dbReference type="ARBA" id="ARBA00023119"/>
    </source>
</evidence>
<dbReference type="SUPFAM" id="SSF53300">
    <property type="entry name" value="vWA-like"/>
    <property type="match status" value="1"/>
</dbReference>
<dbReference type="InterPro" id="IPR036465">
    <property type="entry name" value="vWFA_dom_sf"/>
</dbReference>
<evidence type="ECO:0000256" key="9">
    <source>
        <dbReference type="SAM" id="MobiDB-lite"/>
    </source>
</evidence>
<feature type="compositionally biased region" description="Basic and acidic residues" evidence="9">
    <location>
        <begin position="161"/>
        <end position="179"/>
    </location>
</feature>
<evidence type="ECO:0000256" key="8">
    <source>
        <dbReference type="ARBA" id="ARBA00023157"/>
    </source>
</evidence>
<dbReference type="PROSITE" id="PS50279">
    <property type="entry name" value="BPTI_KUNITZ_2"/>
    <property type="match status" value="1"/>
</dbReference>
<feature type="compositionally biased region" description="Basic and acidic residues" evidence="9">
    <location>
        <begin position="489"/>
        <end position="498"/>
    </location>
</feature>
<dbReference type="MEROPS" id="I02.974"/>
<dbReference type="FunFam" id="4.10.410.10:FF:000020">
    <property type="entry name" value="Collagen, type VI, alpha 3"/>
    <property type="match status" value="1"/>
</dbReference>
<gene>
    <name evidence="12" type="ORF">M91_04476</name>
</gene>
<evidence type="ECO:0000313" key="13">
    <source>
        <dbReference type="Proteomes" id="UP000011080"/>
    </source>
</evidence>
<keyword evidence="8" id="KW-1015">Disulfide bond</keyword>
<feature type="compositionally biased region" description="Low complexity" evidence="9">
    <location>
        <begin position="1"/>
        <end position="16"/>
    </location>
</feature>
<dbReference type="GO" id="GO:0004867">
    <property type="term" value="F:serine-type endopeptidase inhibitor activity"/>
    <property type="evidence" value="ECO:0007669"/>
    <property type="project" value="InterPro"/>
</dbReference>
<keyword evidence="7 12" id="KW-0176">Collagen</keyword>
<feature type="compositionally biased region" description="Basic and acidic residues" evidence="9">
    <location>
        <begin position="188"/>
        <end position="197"/>
    </location>
</feature>
<evidence type="ECO:0000256" key="2">
    <source>
        <dbReference type="ARBA" id="ARBA00022525"/>
    </source>
</evidence>
<dbReference type="FunFam" id="3.40.50.410:FF:000003">
    <property type="entry name" value="Collagen type VI alpha 3 chain"/>
    <property type="match status" value="1"/>
</dbReference>
<evidence type="ECO:0000259" key="11">
    <source>
        <dbReference type="PROSITE" id="PS50279"/>
    </source>
</evidence>
<feature type="compositionally biased region" description="Low complexity" evidence="9">
    <location>
        <begin position="469"/>
        <end position="483"/>
    </location>
</feature>
<comment type="subcellular location">
    <subcellularLocation>
        <location evidence="1">Secreted</location>
        <location evidence="1">Extracellular space</location>
        <location evidence="1">Extracellular matrix</location>
    </subcellularLocation>
</comment>
<dbReference type="SMART" id="SM00327">
    <property type="entry name" value="VWA"/>
    <property type="match status" value="1"/>
</dbReference>
<dbReference type="GO" id="GO:0007155">
    <property type="term" value="P:cell adhesion"/>
    <property type="evidence" value="ECO:0007669"/>
    <property type="project" value="UniProtKB-KW"/>
</dbReference>
<evidence type="ECO:0000256" key="5">
    <source>
        <dbReference type="ARBA" id="ARBA00022737"/>
    </source>
</evidence>
<evidence type="ECO:0000313" key="12">
    <source>
        <dbReference type="EMBL" id="ELR45494.1"/>
    </source>
</evidence>
<feature type="compositionally biased region" description="Basic and acidic residues" evidence="9">
    <location>
        <begin position="432"/>
        <end position="448"/>
    </location>
</feature>
<keyword evidence="6" id="KW-0130">Cell adhesion</keyword>
<evidence type="ECO:0000256" key="1">
    <source>
        <dbReference type="ARBA" id="ARBA00004498"/>
    </source>
</evidence>
<dbReference type="PROSITE" id="PS50234">
    <property type="entry name" value="VWFA"/>
    <property type="match status" value="1"/>
</dbReference>
<dbReference type="Proteomes" id="UP000011080">
    <property type="component" value="Unassembled WGS sequence"/>
</dbReference>
<dbReference type="Gene3D" id="4.10.410.10">
    <property type="entry name" value="Pancreatic trypsin inhibitor Kunitz domain"/>
    <property type="match status" value="1"/>
</dbReference>
<dbReference type="InterPro" id="IPR002223">
    <property type="entry name" value="Kunitz_BPTI"/>
</dbReference>
<accession>L8HQC5</accession>
<feature type="compositionally biased region" description="Low complexity" evidence="9">
    <location>
        <begin position="114"/>
        <end position="123"/>
    </location>
</feature>
<dbReference type="AlphaFoldDB" id="L8HQC5"/>
<sequence>GDPGIMGPVGMPGISIPGPPGPKGDRGGPGMPGFKGEPGIAIRGPKGAQGPQGPVGAPGLKGDGYPGVPGPRGIPGPPGSRGLPGVGDTGAKGDPGVRGPPGPPGPRGIGTPGPKGDIGQKGLPGPPGSPGYGLQGIKGEQGPQGFPGPKGMTGHGLPGQKGEHGERGDVGKKGDKGEIGDPGPQGEQARRPKGDQGLTKEEIIKLIFEICGCGRKCKETPLELLFVIDSSESVGLKNFQIIKNFVKTLTDRVALDLATTRVGIINYSHKVEEVAHLTQFSSKDDLKRAVDNMQYLGEGTYTATALHAANRMFEAAKPGVKKVALVITDGQTDTRDEKNLTEVVKNASDINVEIFVIGVVKRNDPNFHIFHQEMNLIATDPDSEHVYLFDDFITLEDTLKQKLFTKSCEDFEAYLFHILGSSPLQPGFGISGEERHESTPEPQKDISESVHVSGAQDRENEPSERTWVASPTTTPSPEAATIPGPLPRPPEDQAKGLETRAPSSTSNLEPENFVHKDPRCLEPLQPGNCSEYVVRWYYDKHVNSCARFWFSGCKGSGNRFNSEKECEEICIQG</sequence>